<dbReference type="KEGG" id="clap:NCTC11466_02082"/>
<name>A0A3S4IMY3_9ENTR</name>
<dbReference type="EMBL" id="LR134201">
    <property type="protein sequence ID" value="VEB97311.1"/>
    <property type="molecule type" value="Genomic_DNA"/>
</dbReference>
<organism evidence="2 3">
    <name type="scientific">Cedecea lapagei</name>
    <dbReference type="NCBI Taxonomy" id="158823"/>
    <lineage>
        <taxon>Bacteria</taxon>
        <taxon>Pseudomonadati</taxon>
        <taxon>Pseudomonadota</taxon>
        <taxon>Gammaproteobacteria</taxon>
        <taxon>Enterobacterales</taxon>
        <taxon>Enterobacteriaceae</taxon>
        <taxon>Cedecea</taxon>
    </lineage>
</organism>
<proteinExistence type="predicted"/>
<sequence>MIPLDMLMVGIFFTFFTCWFIKNYIRYKRQRESWNVIWKGIKFSRKYRALKSLLREDA</sequence>
<accession>A0A3S4IMY3</accession>
<protein>
    <submittedName>
        <fullName evidence="2">Uncharacterized protein</fullName>
    </submittedName>
</protein>
<keyword evidence="1" id="KW-0472">Membrane</keyword>
<evidence type="ECO:0000313" key="3">
    <source>
        <dbReference type="Proteomes" id="UP000274122"/>
    </source>
</evidence>
<dbReference type="Proteomes" id="UP000274122">
    <property type="component" value="Chromosome"/>
</dbReference>
<evidence type="ECO:0000313" key="2">
    <source>
        <dbReference type="EMBL" id="VEB97311.1"/>
    </source>
</evidence>
<evidence type="ECO:0000256" key="1">
    <source>
        <dbReference type="SAM" id="Phobius"/>
    </source>
</evidence>
<reference evidence="2 3" key="1">
    <citation type="submission" date="2018-12" db="EMBL/GenBank/DDBJ databases">
        <authorList>
            <consortium name="Pathogen Informatics"/>
        </authorList>
    </citation>
    <scope>NUCLEOTIDE SEQUENCE [LARGE SCALE GENOMIC DNA]</scope>
    <source>
        <strain evidence="2 3">NCTC11466</strain>
    </source>
</reference>
<gene>
    <name evidence="2" type="ORF">NCTC11466_02082</name>
</gene>
<feature type="transmembrane region" description="Helical" evidence="1">
    <location>
        <begin position="6"/>
        <end position="25"/>
    </location>
</feature>
<dbReference type="AlphaFoldDB" id="A0A3S4IMY3"/>
<keyword evidence="1" id="KW-0812">Transmembrane</keyword>
<keyword evidence="3" id="KW-1185">Reference proteome</keyword>
<keyword evidence="1" id="KW-1133">Transmembrane helix</keyword>